<dbReference type="InterPro" id="IPR001873">
    <property type="entry name" value="ENaC"/>
</dbReference>
<evidence type="ECO:0000256" key="5">
    <source>
        <dbReference type="ARBA" id="ARBA00022692"/>
    </source>
</evidence>
<feature type="transmembrane region" description="Helical" evidence="13">
    <location>
        <begin position="419"/>
        <end position="442"/>
    </location>
</feature>
<evidence type="ECO:0000313" key="14">
    <source>
        <dbReference type="Proteomes" id="UP001652582"/>
    </source>
</evidence>
<dbReference type="Gene3D" id="1.10.287.770">
    <property type="entry name" value="YojJ-like"/>
    <property type="match status" value="1"/>
</dbReference>
<keyword evidence="10 12" id="KW-0739">Sodium transport</keyword>
<evidence type="ECO:0000256" key="10">
    <source>
        <dbReference type="ARBA" id="ARBA00023201"/>
    </source>
</evidence>
<sequence>MPSKFSFKAHVKEYCSKCTFAGLHYIADETKHWIERFFWIVLVILSWYGSVLLIHAAWDAFVKSPISFGVETTYLDWETNLPAVAICDNKAKANKYKIYNAAAKIWPSNYSYDLDDVLEDIAYFRGQAYSLLKECLSENRNYLCPVSNYSYYASLIRSNCPQMLANCSYNNESFDCCEYFQLIETDIGHCFIINSIQTKKLRPYKMVNDITNKRGVLRFKVFTASMVYTLEVDEVPNIATLISSTLKIILGRMYRREITLKNIENHPLVGETALDKRACRFYHENEDGLYPHYSYSACNVRCRKLAQLETCQCNDHFMPNTTDEERCNVTGMACLHNHFAHLTTLKPKWAQRPGLSCDCLPSCNETEINIVQEVNQAIRPKVSKEAHVEIALSYLPTERFKRNVVRGRLDLVVSVGGTAGLFVGASLLSFVELIFFFTVRLVNNIWMERRKQDNNVHRIKSF</sequence>
<name>A0ABM3LR09_BICAN</name>
<evidence type="ECO:0000256" key="8">
    <source>
        <dbReference type="ARBA" id="ARBA00023065"/>
    </source>
</evidence>
<protein>
    <submittedName>
        <fullName evidence="15">Sodium channel protein Nach-like</fullName>
    </submittedName>
</protein>
<keyword evidence="5 12" id="KW-0812">Transmembrane</keyword>
<accession>A0ABM3LR09</accession>
<evidence type="ECO:0000256" key="13">
    <source>
        <dbReference type="SAM" id="Phobius"/>
    </source>
</evidence>
<keyword evidence="11 12" id="KW-0407">Ion channel</keyword>
<keyword evidence="4 12" id="KW-0894">Sodium channel</keyword>
<evidence type="ECO:0000313" key="15">
    <source>
        <dbReference type="RefSeq" id="XP_052741499.1"/>
    </source>
</evidence>
<comment type="similarity">
    <text evidence="2 12">Belongs to the amiloride-sensitive sodium channel (TC 1.A.6) family.</text>
</comment>
<dbReference type="GeneID" id="112044465"/>
<dbReference type="PANTHER" id="PTHR11690">
    <property type="entry name" value="AMILORIDE-SENSITIVE SODIUM CHANNEL-RELATED"/>
    <property type="match status" value="1"/>
</dbReference>
<keyword evidence="14" id="KW-1185">Reference proteome</keyword>
<evidence type="ECO:0000256" key="2">
    <source>
        <dbReference type="ARBA" id="ARBA00007193"/>
    </source>
</evidence>
<keyword evidence="8 12" id="KW-0406">Ion transport</keyword>
<evidence type="ECO:0000256" key="7">
    <source>
        <dbReference type="ARBA" id="ARBA00023053"/>
    </source>
</evidence>
<gene>
    <name evidence="15" type="primary">LOC112044465</name>
</gene>
<evidence type="ECO:0000256" key="9">
    <source>
        <dbReference type="ARBA" id="ARBA00023136"/>
    </source>
</evidence>
<dbReference type="PANTHER" id="PTHR11690:SF175">
    <property type="entry name" value="PICKPOCKET 13-RELATED"/>
    <property type="match status" value="1"/>
</dbReference>
<comment type="subcellular location">
    <subcellularLocation>
        <location evidence="1">Membrane</location>
        <topology evidence="1">Multi-pass membrane protein</topology>
    </subcellularLocation>
</comment>
<dbReference type="Proteomes" id="UP001652582">
    <property type="component" value="Chromosome 14"/>
</dbReference>
<evidence type="ECO:0000256" key="4">
    <source>
        <dbReference type="ARBA" id="ARBA00022461"/>
    </source>
</evidence>
<reference evidence="15" key="1">
    <citation type="submission" date="2025-08" db="UniProtKB">
        <authorList>
            <consortium name="RefSeq"/>
        </authorList>
    </citation>
    <scope>IDENTIFICATION</scope>
</reference>
<evidence type="ECO:0000256" key="12">
    <source>
        <dbReference type="RuleBase" id="RU000679"/>
    </source>
</evidence>
<keyword evidence="7" id="KW-0915">Sodium</keyword>
<feature type="transmembrane region" description="Helical" evidence="13">
    <location>
        <begin position="37"/>
        <end position="58"/>
    </location>
</feature>
<keyword evidence="9 13" id="KW-0472">Membrane</keyword>
<keyword evidence="6 13" id="KW-1133">Transmembrane helix</keyword>
<evidence type="ECO:0000256" key="3">
    <source>
        <dbReference type="ARBA" id="ARBA00022448"/>
    </source>
</evidence>
<evidence type="ECO:0000256" key="11">
    <source>
        <dbReference type="ARBA" id="ARBA00023303"/>
    </source>
</evidence>
<keyword evidence="3 12" id="KW-0813">Transport</keyword>
<organism evidence="14 15">
    <name type="scientific">Bicyclus anynana</name>
    <name type="common">Squinting bush brown butterfly</name>
    <dbReference type="NCBI Taxonomy" id="110368"/>
    <lineage>
        <taxon>Eukaryota</taxon>
        <taxon>Metazoa</taxon>
        <taxon>Ecdysozoa</taxon>
        <taxon>Arthropoda</taxon>
        <taxon>Hexapoda</taxon>
        <taxon>Insecta</taxon>
        <taxon>Pterygota</taxon>
        <taxon>Neoptera</taxon>
        <taxon>Endopterygota</taxon>
        <taxon>Lepidoptera</taxon>
        <taxon>Glossata</taxon>
        <taxon>Ditrysia</taxon>
        <taxon>Papilionoidea</taxon>
        <taxon>Nymphalidae</taxon>
        <taxon>Satyrinae</taxon>
        <taxon>Satyrini</taxon>
        <taxon>Mycalesina</taxon>
        <taxon>Bicyclus</taxon>
    </lineage>
</organism>
<proteinExistence type="inferred from homology"/>
<evidence type="ECO:0000256" key="6">
    <source>
        <dbReference type="ARBA" id="ARBA00022989"/>
    </source>
</evidence>
<dbReference type="Pfam" id="PF00858">
    <property type="entry name" value="ASC"/>
    <property type="match status" value="1"/>
</dbReference>
<dbReference type="RefSeq" id="XP_052741499.1">
    <property type="nucleotide sequence ID" value="XM_052885539.1"/>
</dbReference>
<evidence type="ECO:0000256" key="1">
    <source>
        <dbReference type="ARBA" id="ARBA00004141"/>
    </source>
</evidence>
<dbReference type="Gene3D" id="1.10.287.820">
    <property type="entry name" value="Acid-sensing ion channel domain"/>
    <property type="match status" value="1"/>
</dbReference>